<dbReference type="PANTHER" id="PTHR43690">
    <property type="entry name" value="NARDILYSIN"/>
    <property type="match status" value="1"/>
</dbReference>
<evidence type="ECO:0000259" key="8">
    <source>
        <dbReference type="Pfam" id="PF16187"/>
    </source>
</evidence>
<dbReference type="Gene3D" id="3.30.830.10">
    <property type="entry name" value="Metalloenzyme, LuxS/M16 peptidase-like"/>
    <property type="match status" value="3"/>
</dbReference>
<dbReference type="GO" id="GO:0005829">
    <property type="term" value="C:cytosol"/>
    <property type="evidence" value="ECO:0007669"/>
    <property type="project" value="TreeGrafter"/>
</dbReference>
<reference evidence="10" key="1">
    <citation type="submission" date="2021-01" db="EMBL/GenBank/DDBJ databases">
        <authorList>
            <person name="Corre E."/>
            <person name="Pelletier E."/>
            <person name="Niang G."/>
            <person name="Scheremetjew M."/>
            <person name="Finn R."/>
            <person name="Kale V."/>
            <person name="Holt S."/>
            <person name="Cochrane G."/>
            <person name="Meng A."/>
            <person name="Brown T."/>
            <person name="Cohen L."/>
        </authorList>
    </citation>
    <scope>NUCLEOTIDE SEQUENCE</scope>
    <source>
        <strain evidence="10">308</strain>
    </source>
</reference>
<evidence type="ECO:0000256" key="1">
    <source>
        <dbReference type="ARBA" id="ARBA00007261"/>
    </source>
</evidence>
<dbReference type="Pfam" id="PF05193">
    <property type="entry name" value="Peptidase_M16_C"/>
    <property type="match status" value="1"/>
</dbReference>
<dbReference type="InterPro" id="IPR011249">
    <property type="entry name" value="Metalloenz_LuxS/M16"/>
</dbReference>
<dbReference type="GO" id="GO:0046872">
    <property type="term" value="F:metal ion binding"/>
    <property type="evidence" value="ECO:0007669"/>
    <property type="project" value="UniProtKB-KW"/>
</dbReference>
<feature type="domain" description="Peptidase M16 C-terminal" evidence="7">
    <location>
        <begin position="2"/>
        <end position="144"/>
    </location>
</feature>
<evidence type="ECO:0000259" key="7">
    <source>
        <dbReference type="Pfam" id="PF05193"/>
    </source>
</evidence>
<dbReference type="InterPro" id="IPR032632">
    <property type="entry name" value="Peptidase_M16_M"/>
</dbReference>
<sequence length="737" mass="83534">MENFGEVANKDILPPAFPGTPYTSDQTGKILHVVPIKDLRYVELLFPVDSTDDLYRSKPTSYIAHLLGHEGAGSVLAHLKERGWANDLCAGGTNQASDFSTLSITIELTDAGLEHVDAVVEAVFAYVNMMRTTGPQEWTLRETQTVSDNNFRFLSKRRPIDFTQQVAANMHLYPVEHIISGPYKIYDYDPNIITKFVDKMVVENCIVFVVAKAFEGKTTQKEKWYGTDYSLADISPAQARRWTAASVSDPSLSDLGYPARNDLICTDFALRDPAPKREVPGLLRDTPRCRVFFKTDDTYRMPKLNVLMALNTGAAYATPADAVLTVFLADILTEHCMHFSYLASMADLNSGSYNAKKGIVINLSGYNHKLHVLLSKILEELKELHNKVEESLFERIKDKTSEKFTNFLFEQPYHHAVYGTDLCMEDKKWNMEEKMEALAGLTLDDLKQFAQKFLSQFHLEMLIHGNASREEADRLVDTVLDALDPAAPDPSARPVTRVAKLEAREYLYRFREFNADDANSSLEILYQIGRTTLTANATLVFVQHLLNEPAFNELRSQETLGYIVHTSLKTCGGDIKHLLVLIQSDSFDPDHCDARVEAFLARQRQRLAEMDEEEFATNVRAVVEQFRERCKNLGEESSRYWSEIDRGSCVFRKHRLVADEVEKLAPADVLAFYDRFLAKEGPDRRKISVRVYGKNHAARMDEAVDDDVVLIENPAEFKKHVSFFPPADLPDFDGMKM</sequence>
<evidence type="ECO:0000256" key="2">
    <source>
        <dbReference type="ARBA" id="ARBA00022670"/>
    </source>
</evidence>
<evidence type="ECO:0000256" key="5">
    <source>
        <dbReference type="ARBA" id="ARBA00022833"/>
    </source>
</evidence>
<dbReference type="Pfam" id="PF16187">
    <property type="entry name" value="Peptidase_M16_M"/>
    <property type="match status" value="1"/>
</dbReference>
<dbReference type="PANTHER" id="PTHR43690:SF18">
    <property type="entry name" value="INSULIN-DEGRADING ENZYME-RELATED"/>
    <property type="match status" value="1"/>
</dbReference>
<dbReference type="GO" id="GO:0051603">
    <property type="term" value="P:proteolysis involved in protein catabolic process"/>
    <property type="evidence" value="ECO:0007669"/>
    <property type="project" value="TreeGrafter"/>
</dbReference>
<protein>
    <submittedName>
        <fullName evidence="10">Uncharacterized protein</fullName>
    </submittedName>
</protein>
<evidence type="ECO:0000259" key="9">
    <source>
        <dbReference type="Pfam" id="PF22456"/>
    </source>
</evidence>
<keyword evidence="4" id="KW-0378">Hydrolase</keyword>
<keyword evidence="5" id="KW-0862">Zinc</keyword>
<feature type="domain" description="Peptidase M16 middle/third" evidence="8">
    <location>
        <begin position="151"/>
        <end position="437"/>
    </location>
</feature>
<keyword evidence="3" id="KW-0479">Metal-binding</keyword>
<dbReference type="GO" id="GO:0005739">
    <property type="term" value="C:mitochondrion"/>
    <property type="evidence" value="ECO:0007669"/>
    <property type="project" value="TreeGrafter"/>
</dbReference>
<dbReference type="AlphaFoldDB" id="A0A7S1BHC6"/>
<gene>
    <name evidence="10" type="ORF">CHYS00102_LOCUS14672</name>
</gene>
<dbReference type="EMBL" id="HBFR01020388">
    <property type="protein sequence ID" value="CAD8887474.1"/>
    <property type="molecule type" value="Transcribed_RNA"/>
</dbReference>
<dbReference type="FunFam" id="3.30.830.10:FF:000005">
    <property type="entry name" value="nardilysin isoform X1"/>
    <property type="match status" value="1"/>
</dbReference>
<keyword evidence="2" id="KW-0645">Protease</keyword>
<proteinExistence type="inferred from homology"/>
<accession>A0A7S1BHC6</accession>
<dbReference type="InterPro" id="IPR050626">
    <property type="entry name" value="Peptidase_M16"/>
</dbReference>
<evidence type="ECO:0000313" key="10">
    <source>
        <dbReference type="EMBL" id="CAD8887474.1"/>
    </source>
</evidence>
<dbReference type="InterPro" id="IPR007863">
    <property type="entry name" value="Peptidase_M16_C"/>
</dbReference>
<dbReference type="SUPFAM" id="SSF63411">
    <property type="entry name" value="LuxS/MPP-like metallohydrolase"/>
    <property type="match status" value="3"/>
</dbReference>
<evidence type="ECO:0000256" key="4">
    <source>
        <dbReference type="ARBA" id="ARBA00022801"/>
    </source>
</evidence>
<name>A0A7S1BHC6_9STRA</name>
<dbReference type="Pfam" id="PF22456">
    <property type="entry name" value="PqqF-like_C_4"/>
    <property type="match status" value="1"/>
</dbReference>
<comment type="similarity">
    <text evidence="1">Belongs to the peptidase M16 family.</text>
</comment>
<feature type="domain" description="Coenzyme PQQ synthesis protein F-like C-terminal lobe" evidence="9">
    <location>
        <begin position="542"/>
        <end position="641"/>
    </location>
</feature>
<organism evidence="10">
    <name type="scientific">Corethron hystrix</name>
    <dbReference type="NCBI Taxonomy" id="216773"/>
    <lineage>
        <taxon>Eukaryota</taxon>
        <taxon>Sar</taxon>
        <taxon>Stramenopiles</taxon>
        <taxon>Ochrophyta</taxon>
        <taxon>Bacillariophyta</taxon>
        <taxon>Coscinodiscophyceae</taxon>
        <taxon>Corethrophycidae</taxon>
        <taxon>Corethrales</taxon>
        <taxon>Corethraceae</taxon>
        <taxon>Corethron</taxon>
    </lineage>
</organism>
<dbReference type="GO" id="GO:0004222">
    <property type="term" value="F:metalloendopeptidase activity"/>
    <property type="evidence" value="ECO:0007669"/>
    <property type="project" value="TreeGrafter"/>
</dbReference>
<dbReference type="GO" id="GO:0043171">
    <property type="term" value="P:peptide catabolic process"/>
    <property type="evidence" value="ECO:0007669"/>
    <property type="project" value="TreeGrafter"/>
</dbReference>
<evidence type="ECO:0000256" key="3">
    <source>
        <dbReference type="ARBA" id="ARBA00022723"/>
    </source>
</evidence>
<evidence type="ECO:0000256" key="6">
    <source>
        <dbReference type="ARBA" id="ARBA00023049"/>
    </source>
</evidence>
<keyword evidence="6" id="KW-0482">Metalloprotease</keyword>
<dbReference type="InterPro" id="IPR054734">
    <property type="entry name" value="PqqF-like_C_4"/>
</dbReference>